<evidence type="ECO:0000256" key="5">
    <source>
        <dbReference type="ARBA" id="ARBA00022723"/>
    </source>
</evidence>
<keyword evidence="10 12" id="KW-0315">Glutamine amidotransferase</keyword>
<dbReference type="GO" id="GO:0005524">
    <property type="term" value="F:ATP binding"/>
    <property type="evidence" value="ECO:0007669"/>
    <property type="project" value="UniProtKB-UniRule"/>
</dbReference>
<dbReference type="GO" id="GO:0006189">
    <property type="term" value="P:'de novo' IMP biosynthetic process"/>
    <property type="evidence" value="ECO:0007669"/>
    <property type="project" value="UniProtKB-UniRule"/>
</dbReference>
<comment type="caution">
    <text evidence="12">Lacks conserved residue(s) required for the propagation of feature annotation.</text>
</comment>
<comment type="pathway">
    <text evidence="1 12">Purine metabolism; IMP biosynthesis via de novo pathway; 5-amino-1-(5-phospho-D-ribosyl)imidazole from N(2)-formyl-N(1)-(5-phospho-D-ribosyl)glycinamide: step 1/2.</text>
</comment>
<dbReference type="FunFam" id="3.30.1330.10:FF:000005">
    <property type="entry name" value="Phosphoribosylformylglycinamidine synthase"/>
    <property type="match status" value="1"/>
</dbReference>
<dbReference type="SUPFAM" id="SSF82697">
    <property type="entry name" value="PurS-like"/>
    <property type="match status" value="1"/>
</dbReference>
<keyword evidence="6 12" id="KW-0547">Nucleotide-binding</keyword>
<feature type="domain" description="Phosphoribosylformylglycinamidine synthase linker" evidence="14">
    <location>
        <begin position="181"/>
        <end position="230"/>
    </location>
</feature>
<dbReference type="InterPro" id="IPR055181">
    <property type="entry name" value="FGAR-AT_PurM_N-like"/>
</dbReference>
<keyword evidence="4 12" id="KW-0436">Ligase</keyword>
<dbReference type="EMBL" id="CP021108">
    <property type="protein sequence ID" value="ARP82358.1"/>
    <property type="molecule type" value="Genomic_DNA"/>
</dbReference>
<dbReference type="PROSITE" id="PS51273">
    <property type="entry name" value="GATASE_TYPE_1"/>
    <property type="match status" value="1"/>
</dbReference>
<dbReference type="NCBIfam" id="TIGR01735">
    <property type="entry name" value="FGAM_synt"/>
    <property type="match status" value="1"/>
</dbReference>
<evidence type="ECO:0000256" key="7">
    <source>
        <dbReference type="ARBA" id="ARBA00022755"/>
    </source>
</evidence>
<dbReference type="CDD" id="cd02204">
    <property type="entry name" value="PurL_repeat2"/>
    <property type="match status" value="1"/>
</dbReference>
<dbReference type="NCBIfam" id="NF003672">
    <property type="entry name" value="PRK05297.1"/>
    <property type="match status" value="1"/>
</dbReference>
<dbReference type="InterPro" id="IPR041609">
    <property type="entry name" value="PurL_linker"/>
</dbReference>
<dbReference type="Gene3D" id="3.40.50.880">
    <property type="match status" value="1"/>
</dbReference>
<dbReference type="Pfam" id="PF02769">
    <property type="entry name" value="AIRS_C"/>
    <property type="match status" value="2"/>
</dbReference>
<evidence type="ECO:0000256" key="11">
    <source>
        <dbReference type="ARBA" id="ARBA00052585"/>
    </source>
</evidence>
<dbReference type="GO" id="GO:0004642">
    <property type="term" value="F:phosphoribosylformylglycinamidine synthase activity"/>
    <property type="evidence" value="ECO:0007669"/>
    <property type="project" value="UniProtKB-UniRule"/>
</dbReference>
<evidence type="ECO:0000256" key="12">
    <source>
        <dbReference type="HAMAP-Rule" id="MF_00419"/>
    </source>
</evidence>
<evidence type="ECO:0000259" key="16">
    <source>
        <dbReference type="Pfam" id="PF22689"/>
    </source>
</evidence>
<feature type="active site" evidence="12">
    <location>
        <position position="1304"/>
    </location>
</feature>
<evidence type="ECO:0000256" key="6">
    <source>
        <dbReference type="ARBA" id="ARBA00022741"/>
    </source>
</evidence>
<dbReference type="CDD" id="cd02203">
    <property type="entry name" value="PurL_repeat1"/>
    <property type="match status" value="1"/>
</dbReference>
<dbReference type="InterPro" id="IPR036676">
    <property type="entry name" value="PurM-like_C_sf"/>
</dbReference>
<feature type="domain" description="PurM-like C-terminal" evidence="13">
    <location>
        <begin position="444"/>
        <end position="600"/>
    </location>
</feature>
<dbReference type="Pfam" id="PF13507">
    <property type="entry name" value="GATase_5"/>
    <property type="match status" value="1"/>
</dbReference>
<keyword evidence="7 12" id="KW-0658">Purine biosynthesis</keyword>
<dbReference type="InterPro" id="IPR036604">
    <property type="entry name" value="PurS-like_sf"/>
</dbReference>
<dbReference type="FunFam" id="1.10.8.750:FF:000002">
    <property type="entry name" value="Phosphoribosylformylglycinamidine synthase"/>
    <property type="match status" value="1"/>
</dbReference>
<sequence length="1345" mass="145139">MSIVQYLPGSSVLSNFRRERVLAQLKQAGLPVADVSARYEHFVLCDAPLSAADQQRLADLLDYGDPYEGAEPAKAMVLRVIPRLGTISPWASKATDIAHNCGFSSVRRIERGVRYMLTPERGLLGAKSFDDAMLARAAACLHDRMVETVVDAQFDGQALFAAVEGRAMRTVPVLAQGRAALEQANTTLGLALSDDEIEYLAEAFARLERDPTDVELMMFAQANSEHCRHKIFNAQWVIDGQAQDKTLFGMIRATHAAQPGGTVVAYSDNAAIMEGGMAQRFHADAAGTSDDALTYRRRDAVVHTLMKVETHNHPTAIAPFPGASTGAGGEIRDEGATGRGSKPKAGLTGFTVSHLRFDDAPQPWESDHHGLPDRIASPLSIMIDGPLGGAAFNNEFGRPNLLGYFRTFEQTAGGTRWGYHKPIMIAGGLGSIDAGLTHKEKIPPGALLIQLGGPGLRIGMGGGAASSMGVGSNSADLDFDSVQRGNPEIERRAQEVIDRCWQQGGNNPILAIHDVGAGGLSNAFPELVNDAGRGAVFDLKRVPVEESGMSPAEIWSNESQERYVLAIMPDDLARFDEIAKRERCPYAVVGVATEERQLRVVQGEGLPGVDPQGQAAGPVRPVDVPIDVILGKPPRMTRDVQRLPGVAEPLDLAGIELTEAAYRVLRHPTVANKTFLITIGDRNVGGLSSRDQMVGPWQVPVADCAVTLSDYEGFRGEAMAMGERTPIAMINAPASGRMAVAEALTNLAAADVRQVEHIKLSANWMAACGVAGQDAALYDTVSAVSELCQTVGLSIPVGKDSLSMRTSWSQDGEQRQVVSPVSLIVTAFAPVEDARASLTPRLRTDAGDTVLIMIDLGRGLHRMGGSILAQVYNQVGTEAPDIDVPQDLRAFFITIRTLAEAGTLLAYHDRSDGGLFATICEMAFAGHTGVSVNLDMLTFDANSADWGDYKIRPEQVAVQREELTLKALFSEEAGAVIQVPASQRDAVMQVLRGAGLSKFAHVIGGLNNSDEVEFYRDGRKIWGQPRAELGRAWSETSYRIMARRDNPVCAQAEFDVWQDKEDPGFTPLVTFDPQEDVAAPYIATGKRPRVAILREQGCNSQVEMAWAFDTAGFEAVDVHMTDLLTGRVDLRTVNGMVAVGGFSYGDVLGAGEGWARTIRFHNQLADQFAAFFGRQDTFGLGVCNGAQMFAALASMIPGAQAWPRFTRNLSEKYEARLAMVEIAESPSIFFAGMAGTRTPVAVAHGEGYANFARQGDPAKTIVAARFVDNRGAQTETYPYNPNGSPGGITSVTTPDGRFTAIMPHPERVTRNVMMSWAPEKWGERDSGGAFSPWMRAFRNARVWMK</sequence>
<dbReference type="Gene3D" id="3.90.650.10">
    <property type="entry name" value="PurM-like C-terminal domain"/>
    <property type="match status" value="2"/>
</dbReference>
<dbReference type="Pfam" id="PF18076">
    <property type="entry name" value="FGAR-AT_N"/>
    <property type="match status" value="1"/>
</dbReference>
<dbReference type="RefSeq" id="WP_086065729.1">
    <property type="nucleotide sequence ID" value="NZ_CP021108.1"/>
</dbReference>
<keyword evidence="8 12" id="KW-0067">ATP-binding</keyword>
<feature type="domain" description="FGAR-AT PurM N-terminal-like" evidence="16">
    <location>
        <begin position="672"/>
        <end position="830"/>
    </location>
</feature>
<evidence type="ECO:0000256" key="10">
    <source>
        <dbReference type="ARBA" id="ARBA00022962"/>
    </source>
</evidence>
<evidence type="ECO:0000256" key="2">
    <source>
        <dbReference type="ARBA" id="ARBA00008608"/>
    </source>
</evidence>
<feature type="binding site" evidence="12">
    <location>
        <position position="702"/>
    </location>
    <ligand>
        <name>ATP</name>
        <dbReference type="ChEBI" id="CHEBI:30616"/>
    </ligand>
</feature>
<reference evidence="17 18" key="1">
    <citation type="submission" date="2017-05" db="EMBL/GenBank/DDBJ databases">
        <title>Complete and WGS of Bordetella genogroups.</title>
        <authorList>
            <person name="Spilker T."/>
            <person name="LiPuma J."/>
        </authorList>
    </citation>
    <scope>NUCLEOTIDE SEQUENCE [LARGE SCALE GENOMIC DNA]</scope>
    <source>
        <strain evidence="17 18">AU19157</strain>
    </source>
</reference>
<evidence type="ECO:0000313" key="17">
    <source>
        <dbReference type="EMBL" id="ARP82358.1"/>
    </source>
</evidence>
<dbReference type="STRING" id="1416806.CAL12_17060"/>
<keyword evidence="18" id="KW-1185">Reference proteome</keyword>
<dbReference type="GO" id="GO:0005737">
    <property type="term" value="C:cytoplasm"/>
    <property type="evidence" value="ECO:0007669"/>
    <property type="project" value="UniProtKB-SubCell"/>
</dbReference>
<keyword evidence="3 12" id="KW-0963">Cytoplasm</keyword>
<dbReference type="InterPro" id="IPR040707">
    <property type="entry name" value="FGAR-AT_N"/>
</dbReference>
<feature type="binding site" evidence="12">
    <location>
        <position position="911"/>
    </location>
    <ligand>
        <name>ATP</name>
        <dbReference type="ChEBI" id="CHEBI:30616"/>
    </ligand>
</feature>
<dbReference type="InterPro" id="IPR010918">
    <property type="entry name" value="PurM-like_C_dom"/>
</dbReference>
<feature type="domain" description="Phosphoribosylformylglycinamidine synthase N-terminal" evidence="15">
    <location>
        <begin position="39"/>
        <end position="160"/>
    </location>
</feature>
<dbReference type="SUPFAM" id="SSF109736">
    <property type="entry name" value="FGAM synthase PurL, linker domain"/>
    <property type="match status" value="1"/>
</dbReference>
<dbReference type="InterPro" id="IPR029062">
    <property type="entry name" value="Class_I_gatase-like"/>
</dbReference>
<accession>A0A1W6YMU2</accession>
<dbReference type="FunFam" id="3.40.50.880:FF:000008">
    <property type="entry name" value="Phosphoribosylformylglycinamidine synthase"/>
    <property type="match status" value="1"/>
</dbReference>
<dbReference type="GO" id="GO:0046872">
    <property type="term" value="F:metal ion binding"/>
    <property type="evidence" value="ECO:0007669"/>
    <property type="project" value="UniProtKB-KW"/>
</dbReference>
<dbReference type="InterPro" id="IPR036921">
    <property type="entry name" value="PurM-like_N_sf"/>
</dbReference>
<dbReference type="SUPFAM" id="SSF52317">
    <property type="entry name" value="Class I glutamine amidotransferase-like"/>
    <property type="match status" value="1"/>
</dbReference>
<feature type="domain" description="PurM-like C-terminal" evidence="13">
    <location>
        <begin position="847"/>
        <end position="1014"/>
    </location>
</feature>
<dbReference type="Gene3D" id="1.10.8.750">
    <property type="entry name" value="Phosphoribosylformylglycinamidine synthase, linker domain"/>
    <property type="match status" value="1"/>
</dbReference>
<keyword evidence="9 12" id="KW-0460">Magnesium</keyword>
<dbReference type="HAMAP" id="MF_00419">
    <property type="entry name" value="PurL_1"/>
    <property type="match status" value="1"/>
</dbReference>
<comment type="subunit">
    <text evidence="12">Monomer.</text>
</comment>
<comment type="catalytic activity">
    <reaction evidence="11 12">
        <text>N(2)-formyl-N(1)-(5-phospho-beta-D-ribosyl)glycinamide + L-glutamine + ATP + H2O = 2-formamido-N(1)-(5-O-phospho-beta-D-ribosyl)acetamidine + L-glutamate + ADP + phosphate + H(+)</text>
        <dbReference type="Rhea" id="RHEA:17129"/>
        <dbReference type="ChEBI" id="CHEBI:15377"/>
        <dbReference type="ChEBI" id="CHEBI:15378"/>
        <dbReference type="ChEBI" id="CHEBI:29985"/>
        <dbReference type="ChEBI" id="CHEBI:30616"/>
        <dbReference type="ChEBI" id="CHEBI:43474"/>
        <dbReference type="ChEBI" id="CHEBI:58359"/>
        <dbReference type="ChEBI" id="CHEBI:147286"/>
        <dbReference type="ChEBI" id="CHEBI:147287"/>
        <dbReference type="ChEBI" id="CHEBI:456216"/>
        <dbReference type="EC" id="6.3.5.3"/>
    </reaction>
</comment>
<comment type="function">
    <text evidence="12">Phosphoribosylformylglycinamidine synthase involved in the purines biosynthetic pathway. Catalyzes the ATP-dependent conversion of formylglycinamide ribonucleotide (FGAR) and glutamine to yield formylglycinamidine ribonucleotide (FGAM) and glutamate.</text>
</comment>
<dbReference type="KEGG" id="bgv:CAL12_17060"/>
<name>A0A1W6YMU2_9BORD</name>
<dbReference type="Pfam" id="PF18072">
    <property type="entry name" value="FGAR-AT_linker"/>
    <property type="match status" value="1"/>
</dbReference>
<feature type="active site" description="Nucleophile" evidence="12">
    <location>
        <position position="1183"/>
    </location>
</feature>
<dbReference type="Pfam" id="PF22689">
    <property type="entry name" value="FGAR-AT_PurM_N-like"/>
    <property type="match status" value="1"/>
</dbReference>
<evidence type="ECO:0000256" key="3">
    <source>
        <dbReference type="ARBA" id="ARBA00022490"/>
    </source>
</evidence>
<evidence type="ECO:0000256" key="1">
    <source>
        <dbReference type="ARBA" id="ARBA00004920"/>
    </source>
</evidence>
<organism evidence="17 18">
    <name type="scientific">Bordetella genomosp. 8</name>
    <dbReference type="NCBI Taxonomy" id="1416806"/>
    <lineage>
        <taxon>Bacteria</taxon>
        <taxon>Pseudomonadati</taxon>
        <taxon>Pseudomonadota</taxon>
        <taxon>Betaproteobacteria</taxon>
        <taxon>Burkholderiales</taxon>
        <taxon>Alcaligenaceae</taxon>
        <taxon>Bordetella</taxon>
    </lineage>
</organism>
<proteinExistence type="inferred from homology"/>
<evidence type="ECO:0000313" key="18">
    <source>
        <dbReference type="Proteomes" id="UP000194151"/>
    </source>
</evidence>
<feature type="binding site" evidence="12">
    <location>
        <begin position="322"/>
        <end position="333"/>
    </location>
    <ligand>
        <name>ATP</name>
        <dbReference type="ChEBI" id="CHEBI:30616"/>
    </ligand>
</feature>
<protein>
    <recommendedName>
        <fullName evidence="12">Phosphoribosylformylglycinamidine synthase</fullName>
        <shortName evidence="12">FGAM synthase</shortName>
        <shortName evidence="12">FGAMS</shortName>
        <ecNumber evidence="12">6.3.5.3</ecNumber>
    </recommendedName>
    <alternativeName>
        <fullName evidence="12">Formylglycinamide ribonucleotide amidotransferase</fullName>
        <shortName evidence="12">FGAR amidotransferase</shortName>
        <shortName evidence="12">FGAR-AT</shortName>
    </alternativeName>
</protein>
<evidence type="ECO:0000256" key="4">
    <source>
        <dbReference type="ARBA" id="ARBA00022598"/>
    </source>
</evidence>
<dbReference type="SMART" id="SM01211">
    <property type="entry name" value="GATase_5"/>
    <property type="match status" value="1"/>
</dbReference>
<dbReference type="SUPFAM" id="SSF55326">
    <property type="entry name" value="PurM N-terminal domain-like"/>
    <property type="match status" value="2"/>
</dbReference>
<dbReference type="OrthoDB" id="9804441at2"/>
<keyword evidence="5 12" id="KW-0479">Metal-binding</keyword>
<dbReference type="SUPFAM" id="SSF56042">
    <property type="entry name" value="PurM C-terminal domain-like"/>
    <property type="match status" value="2"/>
</dbReference>
<feature type="binding site" evidence="12">
    <location>
        <position position="909"/>
    </location>
    <ligand>
        <name>Mg(2+)</name>
        <dbReference type="ChEBI" id="CHEBI:18420"/>
    </ligand>
</feature>
<feature type="active site" evidence="12">
    <location>
        <position position="1306"/>
    </location>
</feature>
<evidence type="ECO:0000256" key="9">
    <source>
        <dbReference type="ARBA" id="ARBA00022842"/>
    </source>
</evidence>
<evidence type="ECO:0000259" key="13">
    <source>
        <dbReference type="Pfam" id="PF02769"/>
    </source>
</evidence>
<dbReference type="Proteomes" id="UP000194151">
    <property type="component" value="Chromosome"/>
</dbReference>
<feature type="binding site" evidence="12">
    <location>
        <position position="703"/>
    </location>
    <ligand>
        <name>Mg(2+)</name>
        <dbReference type="ChEBI" id="CHEBI:18420"/>
    </ligand>
</feature>
<evidence type="ECO:0000259" key="15">
    <source>
        <dbReference type="Pfam" id="PF18076"/>
    </source>
</evidence>
<dbReference type="PANTHER" id="PTHR10099">
    <property type="entry name" value="PHOSPHORIBOSYLFORMYLGLYCINAMIDINE SYNTHASE"/>
    <property type="match status" value="1"/>
</dbReference>
<comment type="subcellular location">
    <subcellularLocation>
        <location evidence="12">Cytoplasm</location>
    </subcellularLocation>
</comment>
<dbReference type="FunFam" id="3.90.650.10:FF:000024">
    <property type="entry name" value="Phosphoribosylformylglycinamidine synthase"/>
    <property type="match status" value="1"/>
</dbReference>
<feature type="binding site" evidence="12">
    <location>
        <position position="746"/>
    </location>
    <ligand>
        <name>Mg(2+)</name>
        <dbReference type="ChEBI" id="CHEBI:18420"/>
    </ligand>
</feature>
<dbReference type="InterPro" id="IPR010073">
    <property type="entry name" value="PurL_large"/>
</dbReference>
<comment type="similarity">
    <text evidence="2 12">In the N-terminal section; belongs to the FGAMS family.</text>
</comment>
<dbReference type="Gene3D" id="3.30.1330.10">
    <property type="entry name" value="PurM-like, N-terminal domain"/>
    <property type="match status" value="2"/>
</dbReference>
<gene>
    <name evidence="12" type="primary">purL</name>
    <name evidence="17" type="ORF">CAL12_17060</name>
</gene>
<evidence type="ECO:0000256" key="8">
    <source>
        <dbReference type="ARBA" id="ARBA00022840"/>
    </source>
</evidence>
<evidence type="ECO:0000259" key="14">
    <source>
        <dbReference type="Pfam" id="PF18072"/>
    </source>
</evidence>
<dbReference type="UniPathway" id="UPA00074">
    <property type="reaction ID" value="UER00128"/>
</dbReference>
<feature type="binding site" evidence="12">
    <location>
        <position position="742"/>
    </location>
    <ligand>
        <name>Mg(2+)</name>
        <dbReference type="ChEBI" id="CHEBI:18420"/>
    </ligand>
</feature>
<dbReference type="PANTHER" id="PTHR10099:SF1">
    <property type="entry name" value="PHOSPHORIBOSYLFORMYLGLYCINAMIDINE SYNTHASE"/>
    <property type="match status" value="1"/>
</dbReference>
<dbReference type="EC" id="6.3.5.3" evidence="12"/>